<dbReference type="InterPro" id="IPR000330">
    <property type="entry name" value="SNF2_N"/>
</dbReference>
<dbReference type="GO" id="GO:0000729">
    <property type="term" value="P:DNA double-strand break processing"/>
    <property type="evidence" value="ECO:0000318"/>
    <property type="project" value="GO_Central"/>
</dbReference>
<dbReference type="Gramene" id="Pp3c6_27590V3.7">
    <property type="protein sequence ID" value="Pp3c6_27590V3.7"/>
    <property type="gene ID" value="Pp3c6_27590"/>
</dbReference>
<dbReference type="InterPro" id="IPR014001">
    <property type="entry name" value="Helicase_ATP-bd"/>
</dbReference>
<evidence type="ECO:0000313" key="6">
    <source>
        <dbReference type="EnsemblPlants" id="Pp3c6_27590V3.1"/>
    </source>
</evidence>
<dbReference type="PANTHER" id="PTHR10799">
    <property type="entry name" value="SNF2/RAD54 HELICASE FAMILY"/>
    <property type="match status" value="1"/>
</dbReference>
<dbReference type="EnsemblPlants" id="Pp3c6_27590V3.6">
    <property type="protein sequence ID" value="Pp3c6_27590V3.6"/>
    <property type="gene ID" value="Pp3c6_27590"/>
</dbReference>
<name>A0A2K1KHF4_PHYPA</name>
<dbReference type="CDD" id="cd17919">
    <property type="entry name" value="DEXHc_Snf"/>
    <property type="match status" value="1"/>
</dbReference>
<dbReference type="EnsemblPlants" id="Pp3c6_27590V3.5">
    <property type="protein sequence ID" value="Pp3c6_27590V3.5"/>
    <property type="gene ID" value="Pp3c6_27590"/>
</dbReference>
<feature type="compositionally biased region" description="Acidic residues" evidence="2">
    <location>
        <begin position="173"/>
        <end position="183"/>
    </location>
</feature>
<keyword evidence="7" id="KW-1185">Reference proteome</keyword>
<dbReference type="EnsemblPlants" id="Pp3c6_27590V3.2">
    <property type="protein sequence ID" value="Pp3c6_27590V3.2"/>
    <property type="gene ID" value="Pp3c6_27590"/>
</dbReference>
<feature type="region of interest" description="Disordered" evidence="2">
    <location>
        <begin position="1"/>
        <end position="206"/>
    </location>
</feature>
<evidence type="ECO:0000313" key="7">
    <source>
        <dbReference type="Proteomes" id="UP000006727"/>
    </source>
</evidence>
<dbReference type="Gene3D" id="3.40.50.10810">
    <property type="entry name" value="Tandem AAA-ATPase domain"/>
    <property type="match status" value="1"/>
</dbReference>
<dbReference type="InterPro" id="IPR027417">
    <property type="entry name" value="P-loop_NTPase"/>
</dbReference>
<evidence type="ECO:0000256" key="1">
    <source>
        <dbReference type="ARBA" id="ARBA00022801"/>
    </source>
</evidence>
<dbReference type="Pfam" id="PF00271">
    <property type="entry name" value="Helicase_C"/>
    <property type="match status" value="1"/>
</dbReference>
<dbReference type="EnsemblPlants" id="Pp3c6_27590V3.3">
    <property type="protein sequence ID" value="Pp3c6_27590V3.3"/>
    <property type="gene ID" value="Pp3c6_27590"/>
</dbReference>
<dbReference type="Gramene" id="Pp3c6_27590V3.9">
    <property type="protein sequence ID" value="Pp3c6_27590V3.9"/>
    <property type="gene ID" value="Pp3c6_27590"/>
</dbReference>
<dbReference type="FunFam" id="3.40.50.10810:FF:000038">
    <property type="entry name" value="Protein CHROMATIN REMODELING 19 isoform A"/>
    <property type="match status" value="1"/>
</dbReference>
<dbReference type="Gene3D" id="3.40.50.300">
    <property type="entry name" value="P-loop containing nucleotide triphosphate hydrolases"/>
    <property type="match status" value="1"/>
</dbReference>
<dbReference type="RefSeq" id="XP_073390815.1">
    <property type="nucleotide sequence ID" value="XM_073534714.1"/>
</dbReference>
<protein>
    <recommendedName>
        <fullName evidence="8">SNF2 family DNA-dependent ATPase</fullName>
    </recommendedName>
</protein>
<dbReference type="GO" id="GO:0031507">
    <property type="term" value="P:heterochromatin formation"/>
    <property type="evidence" value="ECO:0000318"/>
    <property type="project" value="GO_Central"/>
</dbReference>
<dbReference type="RefSeq" id="XP_073390814.1">
    <property type="nucleotide sequence ID" value="XM_073534713.1"/>
</dbReference>
<dbReference type="EMBL" id="ABEU02000006">
    <property type="protein sequence ID" value="PNR53193.1"/>
    <property type="molecule type" value="Genomic_DNA"/>
</dbReference>
<dbReference type="SMART" id="SM00487">
    <property type="entry name" value="DEXDc"/>
    <property type="match status" value="1"/>
</dbReference>
<dbReference type="Gramene" id="Pp3c6_27590V3.3">
    <property type="protein sequence ID" value="Pp3c6_27590V3.3"/>
    <property type="gene ID" value="Pp3c6_27590"/>
</dbReference>
<dbReference type="GeneID" id="112283623"/>
<dbReference type="GO" id="GO:0003677">
    <property type="term" value="F:DNA binding"/>
    <property type="evidence" value="ECO:0000318"/>
    <property type="project" value="GO_Central"/>
</dbReference>
<evidence type="ECO:0000259" key="3">
    <source>
        <dbReference type="PROSITE" id="PS51192"/>
    </source>
</evidence>
<dbReference type="STRING" id="3218.A0A2K1KHF4"/>
<reference evidence="5 7" key="1">
    <citation type="journal article" date="2008" name="Science">
        <title>The Physcomitrella genome reveals evolutionary insights into the conquest of land by plants.</title>
        <authorList>
            <person name="Rensing S."/>
            <person name="Lang D."/>
            <person name="Zimmer A."/>
            <person name="Terry A."/>
            <person name="Salamov A."/>
            <person name="Shapiro H."/>
            <person name="Nishiyama T."/>
            <person name="Perroud P.-F."/>
            <person name="Lindquist E."/>
            <person name="Kamisugi Y."/>
            <person name="Tanahashi T."/>
            <person name="Sakakibara K."/>
            <person name="Fujita T."/>
            <person name="Oishi K."/>
            <person name="Shin-I T."/>
            <person name="Kuroki Y."/>
            <person name="Toyoda A."/>
            <person name="Suzuki Y."/>
            <person name="Hashimoto A."/>
            <person name="Yamaguchi K."/>
            <person name="Sugano A."/>
            <person name="Kohara Y."/>
            <person name="Fujiyama A."/>
            <person name="Anterola A."/>
            <person name="Aoki S."/>
            <person name="Ashton N."/>
            <person name="Barbazuk W.B."/>
            <person name="Barker E."/>
            <person name="Bennetzen J."/>
            <person name="Bezanilla M."/>
            <person name="Blankenship R."/>
            <person name="Cho S.H."/>
            <person name="Dutcher S."/>
            <person name="Estelle M."/>
            <person name="Fawcett J.A."/>
            <person name="Gundlach H."/>
            <person name="Hanada K."/>
            <person name="Heyl A."/>
            <person name="Hicks K.A."/>
            <person name="Hugh J."/>
            <person name="Lohr M."/>
            <person name="Mayer K."/>
            <person name="Melkozernov A."/>
            <person name="Murata T."/>
            <person name="Nelson D."/>
            <person name="Pils B."/>
            <person name="Prigge M."/>
            <person name="Reiss B."/>
            <person name="Renner T."/>
            <person name="Rombauts S."/>
            <person name="Rushton P."/>
            <person name="Sanderfoot A."/>
            <person name="Schween G."/>
            <person name="Shiu S.-H."/>
            <person name="Stueber K."/>
            <person name="Theodoulou F.L."/>
            <person name="Tu H."/>
            <person name="Van de Peer Y."/>
            <person name="Verrier P.J."/>
            <person name="Waters E."/>
            <person name="Wood A."/>
            <person name="Yang L."/>
            <person name="Cove D."/>
            <person name="Cuming A."/>
            <person name="Hasebe M."/>
            <person name="Lucas S."/>
            <person name="Mishler D.B."/>
            <person name="Reski R."/>
            <person name="Grigoriev I."/>
            <person name="Quatrano R.S."/>
            <person name="Boore J.L."/>
        </authorList>
    </citation>
    <scope>NUCLEOTIDE SEQUENCE [LARGE SCALE GENOMIC DNA]</scope>
    <source>
        <strain evidence="6 7">cv. Gransden 2004</strain>
    </source>
</reference>
<dbReference type="RefSeq" id="XP_024378344.1">
    <property type="nucleotide sequence ID" value="XM_024522576.2"/>
</dbReference>
<dbReference type="EnsemblPlants" id="Pp3c6_27590V3.9">
    <property type="protein sequence ID" value="Pp3c6_27590V3.9"/>
    <property type="gene ID" value="Pp3c6_27590"/>
</dbReference>
<evidence type="ECO:0000313" key="5">
    <source>
        <dbReference type="EMBL" id="PNR53193.1"/>
    </source>
</evidence>
<dbReference type="SUPFAM" id="SSF52540">
    <property type="entry name" value="P-loop containing nucleoside triphosphate hydrolases"/>
    <property type="match status" value="2"/>
</dbReference>
<dbReference type="CDD" id="cd18793">
    <property type="entry name" value="SF2_C_SNF"/>
    <property type="match status" value="1"/>
</dbReference>
<dbReference type="EnsemblPlants" id="Pp3c6_27590V3.1">
    <property type="protein sequence ID" value="Pp3c6_27590V3.1"/>
    <property type="gene ID" value="Pp3c6_27590"/>
</dbReference>
<dbReference type="PROSITE" id="PS51194">
    <property type="entry name" value="HELICASE_CTER"/>
    <property type="match status" value="1"/>
</dbReference>
<evidence type="ECO:0000256" key="2">
    <source>
        <dbReference type="SAM" id="MobiDB-lite"/>
    </source>
</evidence>
<gene>
    <name evidence="6" type="primary">LOC112283623</name>
    <name evidence="5" type="ORF">PHYPA_009568</name>
</gene>
<dbReference type="Gramene" id="Pp3c6_27590V3.6">
    <property type="protein sequence ID" value="Pp3c6_27590V3.6"/>
    <property type="gene ID" value="Pp3c6_27590"/>
</dbReference>
<dbReference type="SMART" id="SM00490">
    <property type="entry name" value="HELICc"/>
    <property type="match status" value="1"/>
</dbReference>
<accession>A0A2K1KHF4</accession>
<dbReference type="OMA" id="VEHEMAP"/>
<dbReference type="Gramene" id="Pp3c6_27590V3.5">
    <property type="protein sequence ID" value="Pp3c6_27590V3.5"/>
    <property type="gene ID" value="Pp3c6_27590"/>
</dbReference>
<feature type="domain" description="Helicase C-terminal" evidence="4">
    <location>
        <begin position="707"/>
        <end position="869"/>
    </location>
</feature>
<dbReference type="GO" id="GO:0016787">
    <property type="term" value="F:hydrolase activity"/>
    <property type="evidence" value="ECO:0007669"/>
    <property type="project" value="UniProtKB-KW"/>
</dbReference>
<dbReference type="RefSeq" id="XP_024378347.1">
    <property type="nucleotide sequence ID" value="XM_024522579.2"/>
</dbReference>
<reference evidence="6" key="3">
    <citation type="submission" date="2020-12" db="UniProtKB">
        <authorList>
            <consortium name="EnsemblPlants"/>
        </authorList>
    </citation>
    <scope>IDENTIFICATION</scope>
</reference>
<dbReference type="GO" id="GO:0140750">
    <property type="term" value="F:nucleosome array spacer activity"/>
    <property type="evidence" value="ECO:0000318"/>
    <property type="project" value="GO_Central"/>
</dbReference>
<dbReference type="RefSeq" id="XP_073390816.1">
    <property type="nucleotide sequence ID" value="XM_073534715.1"/>
</dbReference>
<dbReference type="InterPro" id="IPR001650">
    <property type="entry name" value="Helicase_C-like"/>
</dbReference>
<feature type="compositionally biased region" description="Basic residues" evidence="2">
    <location>
        <begin position="108"/>
        <end position="119"/>
    </location>
</feature>
<dbReference type="AlphaFoldDB" id="A0A2K1KHF4"/>
<organism evidence="5">
    <name type="scientific">Physcomitrium patens</name>
    <name type="common">Spreading-leaved earth moss</name>
    <name type="synonym">Physcomitrella patens</name>
    <dbReference type="NCBI Taxonomy" id="3218"/>
    <lineage>
        <taxon>Eukaryota</taxon>
        <taxon>Viridiplantae</taxon>
        <taxon>Streptophyta</taxon>
        <taxon>Embryophyta</taxon>
        <taxon>Bryophyta</taxon>
        <taxon>Bryophytina</taxon>
        <taxon>Bryopsida</taxon>
        <taxon>Funariidae</taxon>
        <taxon>Funariales</taxon>
        <taxon>Funariaceae</taxon>
        <taxon>Physcomitrium</taxon>
    </lineage>
</organism>
<dbReference type="EnsemblPlants" id="Pp3c6_27590V3.8">
    <property type="protein sequence ID" value="Pp3c6_27590V3.8"/>
    <property type="gene ID" value="Pp3c6_27590"/>
</dbReference>
<proteinExistence type="predicted"/>
<dbReference type="OrthoDB" id="5857104at2759"/>
<dbReference type="Proteomes" id="UP000006727">
    <property type="component" value="Chromosome 6"/>
</dbReference>
<dbReference type="RefSeq" id="XP_024378346.1">
    <property type="nucleotide sequence ID" value="XM_024522578.2"/>
</dbReference>
<evidence type="ECO:0000259" key="4">
    <source>
        <dbReference type="PROSITE" id="PS51194"/>
    </source>
</evidence>
<feature type="compositionally biased region" description="Basic residues" evidence="2">
    <location>
        <begin position="68"/>
        <end position="78"/>
    </location>
</feature>
<dbReference type="InterPro" id="IPR038718">
    <property type="entry name" value="SNF2-like_sf"/>
</dbReference>
<dbReference type="Gramene" id="Pp3c6_27590V3.1">
    <property type="protein sequence ID" value="Pp3c6_27590V3.1"/>
    <property type="gene ID" value="Pp3c6_27590"/>
</dbReference>
<dbReference type="InterPro" id="IPR049730">
    <property type="entry name" value="SNF2/RAD54-like_C"/>
</dbReference>
<dbReference type="FunCoup" id="A0A2K1KHF4">
    <property type="interactions" value="3874"/>
</dbReference>
<feature type="compositionally biased region" description="Basic residues" evidence="2">
    <location>
        <begin position="158"/>
        <end position="169"/>
    </location>
</feature>
<dbReference type="GO" id="GO:0005524">
    <property type="term" value="F:ATP binding"/>
    <property type="evidence" value="ECO:0007669"/>
    <property type="project" value="InterPro"/>
</dbReference>
<dbReference type="Gramene" id="Pp3c6_27590V3.2">
    <property type="protein sequence ID" value="Pp3c6_27590V3.2"/>
    <property type="gene ID" value="Pp3c6_27590"/>
</dbReference>
<dbReference type="PROSITE" id="PS51192">
    <property type="entry name" value="HELICASE_ATP_BIND_1"/>
    <property type="match status" value="1"/>
</dbReference>
<dbReference type="EnsemblPlants" id="Pp3c6_27590V3.4">
    <property type="protein sequence ID" value="Pp3c6_27590V3.4"/>
    <property type="gene ID" value="Pp3c6_27590"/>
</dbReference>
<dbReference type="Gramene" id="Pp3c6_27590V3.8">
    <property type="protein sequence ID" value="Pp3c6_27590V3.8"/>
    <property type="gene ID" value="Pp3c6_27590"/>
</dbReference>
<dbReference type="PaxDb" id="3218-PP1S279_74V6.1"/>
<feature type="domain" description="Helicase ATP-binding" evidence="3">
    <location>
        <begin position="330"/>
        <end position="508"/>
    </location>
</feature>
<keyword evidence="1" id="KW-0378">Hydrolase</keyword>
<dbReference type="KEGG" id="ppp:112283623"/>
<sequence length="884" mass="99146">MRGHIEELSDAEGGNYKVKASRVPGKALDSSIPGVPRSEKRGPKIIFKLSNGHSKNGPVQQESVPVKPRPRIIIKRPQRPVELDDEAPPSEPLPSSPLFEESEDEKPKPRKHEKKRHRKIGDYMEYPEVCSPSFLDSEEDEGVLEEDEEDAEEEQSRKSKKHKKKRRKKIEMVDDSDDEDFDPMVEMRRKRSTKKAGDSLGASTPTLPNLLVERIDILGDEATNKNLHEISRPSVAVPLVTPGLGQRSDDNPIIKTLQKCHRIAASLKSELKATSTSDDAVGTDRYAEVDASAAKIVSQSDVCAACGICENDGSRVLKPYQLVGVNFMLLLHRKNVGGAILADEMGLGKTVQAVAFLALLKHLDRDPGPHLLVAPASLLENWLREIKKWCPAFTVVLYHGNERAVQYERLHRAAKGKGPAPFNVMLTCYSLFERQSEQMKEDRKFLKKWNWSTVLMDEAHLLKDRGSYRSKRLRDVAQKAKQRVMLTGTPLQNDLQELWSLLEFMMPDIFDTSGVDLDQYLGTRNCTTGVLAQDKDLINHIKAILGPFVLRRVKSDVMRQLVAKTHEVVSVDMLEEQALAYKQAVTEYRALAMAARASKNSKANSTNILDCLARRQVSNIFTQLRKLGNHPLLIRRIFTDETVKKLAKKYHKMAVFGNECTVERVQEELSNYSDFTLHRMCLVYGGVPGGQGKLDDHHALASAKCRALVTLLPQLKKEGHRPLIFSQWTNMLDILEWALDVIGLRFTRLDGSTPVTERQNLVDEYNNNPDIFVFLLSTRAGGQGLNLTGADTVIIHDVDFNPQMDRQAEDRCHRIGQTKPVTVYRLVTKGTVDESIFRIAQQKLVLDAAVLESGGDKESATVQNERDVRTMGEILSALLAASTS</sequence>
<dbReference type="Pfam" id="PF00176">
    <property type="entry name" value="SNF2-rel_dom"/>
    <property type="match status" value="1"/>
</dbReference>
<dbReference type="GO" id="GO:0045944">
    <property type="term" value="P:positive regulation of transcription by RNA polymerase II"/>
    <property type="evidence" value="ECO:0000318"/>
    <property type="project" value="GO_Central"/>
</dbReference>
<feature type="compositionally biased region" description="Acidic residues" evidence="2">
    <location>
        <begin position="136"/>
        <end position="153"/>
    </location>
</feature>
<dbReference type="GO" id="GO:0005634">
    <property type="term" value="C:nucleus"/>
    <property type="evidence" value="ECO:0000318"/>
    <property type="project" value="GO_Central"/>
</dbReference>
<dbReference type="RefSeq" id="XP_024378341.1">
    <property type="nucleotide sequence ID" value="XM_024522573.2"/>
</dbReference>
<dbReference type="Gramene" id="Pp3c6_27590V3.4">
    <property type="protein sequence ID" value="Pp3c6_27590V3.4"/>
    <property type="gene ID" value="Pp3c6_27590"/>
</dbReference>
<dbReference type="GO" id="GO:0003682">
    <property type="term" value="F:chromatin binding"/>
    <property type="evidence" value="ECO:0000318"/>
    <property type="project" value="GO_Central"/>
</dbReference>
<reference evidence="5 7" key="2">
    <citation type="journal article" date="2018" name="Plant J.">
        <title>The Physcomitrella patens chromosome-scale assembly reveals moss genome structure and evolution.</title>
        <authorList>
            <person name="Lang D."/>
            <person name="Ullrich K.K."/>
            <person name="Murat F."/>
            <person name="Fuchs J."/>
            <person name="Jenkins J."/>
            <person name="Haas F.B."/>
            <person name="Piednoel M."/>
            <person name="Gundlach H."/>
            <person name="Van Bel M."/>
            <person name="Meyberg R."/>
            <person name="Vives C."/>
            <person name="Morata J."/>
            <person name="Symeonidi A."/>
            <person name="Hiss M."/>
            <person name="Muchero W."/>
            <person name="Kamisugi Y."/>
            <person name="Saleh O."/>
            <person name="Blanc G."/>
            <person name="Decker E.L."/>
            <person name="van Gessel N."/>
            <person name="Grimwood J."/>
            <person name="Hayes R.D."/>
            <person name="Graham S.W."/>
            <person name="Gunter L.E."/>
            <person name="McDaniel S.F."/>
            <person name="Hoernstein S.N.W."/>
            <person name="Larsson A."/>
            <person name="Li F.W."/>
            <person name="Perroud P.F."/>
            <person name="Phillips J."/>
            <person name="Ranjan P."/>
            <person name="Rokshar D.S."/>
            <person name="Rothfels C.J."/>
            <person name="Schneider L."/>
            <person name="Shu S."/>
            <person name="Stevenson D.W."/>
            <person name="Thummler F."/>
            <person name="Tillich M."/>
            <person name="Villarreal Aguilar J.C."/>
            <person name="Widiez T."/>
            <person name="Wong G.K."/>
            <person name="Wymore A."/>
            <person name="Zhang Y."/>
            <person name="Zimmer A.D."/>
            <person name="Quatrano R.S."/>
            <person name="Mayer K.F.X."/>
            <person name="Goodstein D."/>
            <person name="Casacuberta J.M."/>
            <person name="Vandepoele K."/>
            <person name="Reski R."/>
            <person name="Cuming A.C."/>
            <person name="Tuskan G.A."/>
            <person name="Maumus F."/>
            <person name="Salse J."/>
            <person name="Schmutz J."/>
            <person name="Rensing S.A."/>
        </authorList>
    </citation>
    <scope>NUCLEOTIDE SEQUENCE [LARGE SCALE GENOMIC DNA]</scope>
    <source>
        <strain evidence="6 7">cv. Gransden 2004</strain>
    </source>
</reference>
<dbReference type="GO" id="GO:0000785">
    <property type="term" value="C:chromatin"/>
    <property type="evidence" value="ECO:0000318"/>
    <property type="project" value="GO_Central"/>
</dbReference>
<dbReference type="EnsemblPlants" id="Pp3c6_27590V3.7">
    <property type="protein sequence ID" value="Pp3c6_27590V3.7"/>
    <property type="gene ID" value="Pp3c6_27590"/>
</dbReference>
<evidence type="ECO:0008006" key="8">
    <source>
        <dbReference type="Google" id="ProtNLM"/>
    </source>
</evidence>
<feature type="compositionally biased region" description="Polar residues" evidence="2">
    <location>
        <begin position="51"/>
        <end position="63"/>
    </location>
</feature>